<dbReference type="PANTHER" id="PTHR30061:SF50">
    <property type="entry name" value="MALTOSE_MALTODEXTRIN-BINDING PERIPLASMIC PROTEIN"/>
    <property type="match status" value="1"/>
</dbReference>
<dbReference type="EMBL" id="BAAAPM010000003">
    <property type="protein sequence ID" value="GAA1718962.1"/>
    <property type="molecule type" value="Genomic_DNA"/>
</dbReference>
<organism evidence="5 6">
    <name type="scientific">Isoptericola hypogeus</name>
    <dbReference type="NCBI Taxonomy" id="300179"/>
    <lineage>
        <taxon>Bacteria</taxon>
        <taxon>Bacillati</taxon>
        <taxon>Actinomycetota</taxon>
        <taxon>Actinomycetes</taxon>
        <taxon>Micrococcales</taxon>
        <taxon>Promicromonosporaceae</taxon>
        <taxon>Isoptericola</taxon>
    </lineage>
</organism>
<comment type="similarity">
    <text evidence="1">Belongs to the bacterial solute-binding protein 1 family.</text>
</comment>
<dbReference type="InterPro" id="IPR006059">
    <property type="entry name" value="SBP"/>
</dbReference>
<gene>
    <name evidence="5" type="ORF">GCM10009809_13510</name>
</gene>
<evidence type="ECO:0000256" key="3">
    <source>
        <dbReference type="ARBA" id="ARBA00022729"/>
    </source>
</evidence>
<dbReference type="Proteomes" id="UP001501138">
    <property type="component" value="Unassembled WGS sequence"/>
</dbReference>
<feature type="chain" id="PRO_5046733850" evidence="4">
    <location>
        <begin position="25"/>
        <end position="420"/>
    </location>
</feature>
<dbReference type="PANTHER" id="PTHR30061">
    <property type="entry name" value="MALTOSE-BINDING PERIPLASMIC PROTEIN"/>
    <property type="match status" value="1"/>
</dbReference>
<keyword evidence="6" id="KW-1185">Reference proteome</keyword>
<evidence type="ECO:0000256" key="1">
    <source>
        <dbReference type="ARBA" id="ARBA00008520"/>
    </source>
</evidence>
<dbReference type="RefSeq" id="WP_344246915.1">
    <property type="nucleotide sequence ID" value="NZ_BAAAPM010000003.1"/>
</dbReference>
<comment type="caution">
    <text evidence="5">The sequence shown here is derived from an EMBL/GenBank/DDBJ whole genome shotgun (WGS) entry which is preliminary data.</text>
</comment>
<evidence type="ECO:0000313" key="6">
    <source>
        <dbReference type="Proteomes" id="UP001501138"/>
    </source>
</evidence>
<protein>
    <submittedName>
        <fullName evidence="5">ABC transporter substrate-binding protein</fullName>
    </submittedName>
</protein>
<dbReference type="PROSITE" id="PS51257">
    <property type="entry name" value="PROKAR_LIPOPROTEIN"/>
    <property type="match status" value="1"/>
</dbReference>
<feature type="signal peptide" evidence="4">
    <location>
        <begin position="1"/>
        <end position="24"/>
    </location>
</feature>
<reference evidence="6" key="1">
    <citation type="journal article" date="2019" name="Int. J. Syst. Evol. Microbiol.">
        <title>The Global Catalogue of Microorganisms (GCM) 10K type strain sequencing project: providing services to taxonomists for standard genome sequencing and annotation.</title>
        <authorList>
            <consortium name="The Broad Institute Genomics Platform"/>
            <consortium name="The Broad Institute Genome Sequencing Center for Infectious Disease"/>
            <person name="Wu L."/>
            <person name="Ma J."/>
        </authorList>
    </citation>
    <scope>NUCLEOTIDE SEQUENCE [LARGE SCALE GENOMIC DNA]</scope>
    <source>
        <strain evidence="6">JCM 15589</strain>
    </source>
</reference>
<evidence type="ECO:0000313" key="5">
    <source>
        <dbReference type="EMBL" id="GAA1718962.1"/>
    </source>
</evidence>
<dbReference type="Gene3D" id="3.40.190.10">
    <property type="entry name" value="Periplasmic binding protein-like II"/>
    <property type="match status" value="1"/>
</dbReference>
<name>A0ABP4V6Q7_9MICO</name>
<dbReference type="Pfam" id="PF01547">
    <property type="entry name" value="SBP_bac_1"/>
    <property type="match status" value="1"/>
</dbReference>
<dbReference type="SUPFAM" id="SSF53850">
    <property type="entry name" value="Periplasmic binding protein-like II"/>
    <property type="match status" value="1"/>
</dbReference>
<sequence length="420" mass="43641">MTAPRTRHAIVAATATALTLSACGADGSGDGGQEVTLWMYPVIADQAASKEFWDTAEADFEKANPDVDLAIELQTFDKRDAQISAALAAGSGPDLVLITPDQAATYHAIGGLLPVDDAVADIRDAFYPAALDSATIEDELFGVPIFQNVFTTAYNTAIFEDAGLALPRTWDDLRAAAPELAKEGIAVMDYAGSPEQTLNLSFYPFLWQAGGHVFTDDGADVAFDSPEGAEALQLLVDLQQEGALPPDAATDGPAVEGAPIARGEAAMRATTSLTEYGQLQAAVGDDSAALGQPLTGAEQVTYGNAGLLSLTSINDESNRQAAYDVLAFMSTPDFQESLNAAAGNLPTRTDVAVDDSDPAVASMAEALELAYPGEPSPASRQVMAALAPKIQAALRGDMSAEEALAAAAEESRQILANTQP</sequence>
<evidence type="ECO:0000256" key="2">
    <source>
        <dbReference type="ARBA" id="ARBA00022448"/>
    </source>
</evidence>
<keyword evidence="3 4" id="KW-0732">Signal</keyword>
<proteinExistence type="inferred from homology"/>
<keyword evidence="2" id="KW-0813">Transport</keyword>
<accession>A0ABP4V6Q7</accession>
<evidence type="ECO:0000256" key="4">
    <source>
        <dbReference type="SAM" id="SignalP"/>
    </source>
</evidence>